<evidence type="ECO:0000313" key="1">
    <source>
        <dbReference type="EMBL" id="KAG5175380.1"/>
    </source>
</evidence>
<dbReference type="Proteomes" id="UP000664859">
    <property type="component" value="Unassembled WGS sequence"/>
</dbReference>
<proteinExistence type="predicted"/>
<gene>
    <name evidence="1" type="ORF">JKP88DRAFT_228902</name>
</gene>
<name>A0A835YHR7_9STRA</name>
<keyword evidence="2" id="KW-1185">Reference proteome</keyword>
<organism evidence="1 2">
    <name type="scientific">Tribonema minus</name>
    <dbReference type="NCBI Taxonomy" id="303371"/>
    <lineage>
        <taxon>Eukaryota</taxon>
        <taxon>Sar</taxon>
        <taxon>Stramenopiles</taxon>
        <taxon>Ochrophyta</taxon>
        <taxon>PX clade</taxon>
        <taxon>Xanthophyceae</taxon>
        <taxon>Tribonematales</taxon>
        <taxon>Tribonemataceae</taxon>
        <taxon>Tribonema</taxon>
    </lineage>
</organism>
<accession>A0A835YHR7</accession>
<evidence type="ECO:0000313" key="2">
    <source>
        <dbReference type="Proteomes" id="UP000664859"/>
    </source>
</evidence>
<dbReference type="AlphaFoldDB" id="A0A835YHR7"/>
<comment type="caution">
    <text evidence="1">The sequence shown here is derived from an EMBL/GenBank/DDBJ whole genome shotgun (WGS) entry which is preliminary data.</text>
</comment>
<dbReference type="OrthoDB" id="42361at2759"/>
<protein>
    <submittedName>
        <fullName evidence="1">Uncharacterized protein</fullName>
    </submittedName>
</protein>
<dbReference type="EMBL" id="JAFCMP010000550">
    <property type="protein sequence ID" value="KAG5175380.1"/>
    <property type="molecule type" value="Genomic_DNA"/>
</dbReference>
<sequence length="159" mass="17322">MRAVRCAGAALALACYSESVCNAFLQQPVQWHRQHQLATTLHCAQPGERQAPAVDLSHGLSEATIEELWRKPKKELLKIGQGGVTASHVRSLTDLVQHHTIVRVKVNTKGASYEDCLALGQALVSGEGEERGLRLVGVRPSTRLLLVGEAAFIDRLPKE</sequence>
<reference evidence="1" key="1">
    <citation type="submission" date="2021-02" db="EMBL/GenBank/DDBJ databases">
        <title>First Annotated Genome of the Yellow-green Alga Tribonema minus.</title>
        <authorList>
            <person name="Mahan K.M."/>
        </authorList>
    </citation>
    <scope>NUCLEOTIDE SEQUENCE</scope>
    <source>
        <strain evidence="1">UTEX B ZZ1240</strain>
    </source>
</reference>